<evidence type="ECO:0000313" key="3">
    <source>
        <dbReference type="Proteomes" id="UP000232163"/>
    </source>
</evidence>
<dbReference type="RefSeq" id="WP_100000421.1">
    <property type="nucleotide sequence ID" value="NZ_CP017940.1"/>
</dbReference>
<name>A0A2N9VU60_9HYPH</name>
<dbReference type="SMART" id="SM00953">
    <property type="entry name" value="RES"/>
    <property type="match status" value="1"/>
</dbReference>
<evidence type="ECO:0000313" key="2">
    <source>
        <dbReference type="EMBL" id="PIO43028.1"/>
    </source>
</evidence>
<dbReference type="OrthoDB" id="7300555at2"/>
<reference evidence="2 3" key="1">
    <citation type="journal article" date="2017" name="Int J Environ Stud">
        <title>Does the Miocene-Pliocene relict legume Oxytropis triphylla form nitrogen-fixing nodules with a combination of bacterial strains?</title>
        <authorList>
            <person name="Safronova V."/>
            <person name="Belimov A."/>
            <person name="Sazanova A."/>
            <person name="Kuznetsova I."/>
            <person name="Popova J."/>
            <person name="Andronov E."/>
            <person name="Verkhozina A."/>
            <person name="Tikhonovich I."/>
        </authorList>
    </citation>
    <scope>NUCLEOTIDE SEQUENCE [LARGE SCALE GENOMIC DNA]</scope>
    <source>
        <strain evidence="2 3">Tri-38</strain>
    </source>
</reference>
<dbReference type="Proteomes" id="UP000232163">
    <property type="component" value="Unassembled WGS sequence"/>
</dbReference>
<dbReference type="EMBL" id="MZMT01000049">
    <property type="protein sequence ID" value="PIO43028.1"/>
    <property type="molecule type" value="Genomic_DNA"/>
</dbReference>
<keyword evidence="3" id="KW-1185">Reference proteome</keyword>
<dbReference type="KEGG" id="pht:BLM14_16455"/>
<gene>
    <name evidence="2" type="ORF">B5P45_21640</name>
</gene>
<dbReference type="Pfam" id="PF08808">
    <property type="entry name" value="RES"/>
    <property type="match status" value="1"/>
</dbReference>
<dbReference type="InterPro" id="IPR014914">
    <property type="entry name" value="RES_dom"/>
</dbReference>
<feature type="domain" description="RES" evidence="1">
    <location>
        <begin position="72"/>
        <end position="209"/>
    </location>
</feature>
<comment type="caution">
    <text evidence="2">The sequence shown here is derived from an EMBL/GenBank/DDBJ whole genome shotgun (WGS) entry which is preliminary data.</text>
</comment>
<evidence type="ECO:0000259" key="1">
    <source>
        <dbReference type="SMART" id="SM00953"/>
    </source>
</evidence>
<dbReference type="AlphaFoldDB" id="A0A2N9VU60"/>
<accession>A0A2N9VU60</accession>
<protein>
    <recommendedName>
        <fullName evidence="1">RES domain-containing protein</fullName>
    </recommendedName>
</protein>
<proteinExistence type="predicted"/>
<organism evidence="2 3">
    <name type="scientific">Phyllobacterium zundukense</name>
    <dbReference type="NCBI Taxonomy" id="1867719"/>
    <lineage>
        <taxon>Bacteria</taxon>
        <taxon>Pseudomonadati</taxon>
        <taxon>Pseudomonadota</taxon>
        <taxon>Alphaproteobacteria</taxon>
        <taxon>Hyphomicrobiales</taxon>
        <taxon>Phyllobacteriaceae</taxon>
        <taxon>Phyllobacterium</taxon>
    </lineage>
</organism>
<sequence length="253" mass="28622">MSSPIWTPDALRSESRSMHGACWRLVEAQHRVSTMKLVDTLDEQALLEDELETTKPTLPPDCVHLDYLLATPFRYGRYPGNSRFRREGYSPGVFYASEIVETAVAETAFYRLLFFVESPGTPWPRNPLEFTAFEARYATTNAIDLTAAPFSELTEQWTHPTDYSPCLDIADKAHEAGIELIRYSSVRDPLGGANLALLSCTCFAMPHPVRMTTWRLHFSNYGVNAICDLPDLRLGFSIATFGRDPRMQMAMRN</sequence>